<reference evidence="10" key="2">
    <citation type="journal article" date="2008" name="Infect. Immun.">
        <title>Highly conserved surface proteins of oral spirochetes as adhesins and potent inducers of proinflammatory and osteoclastogenic factors.</title>
        <authorList>
            <person name="Jun H.K."/>
            <person name="Kang Y.M."/>
            <person name="Lee H.R."/>
            <person name="Lee S.H."/>
            <person name="Choi B.K."/>
        </authorList>
    </citation>
    <scope>NUCLEOTIDE SEQUENCE</scope>
</reference>
<dbReference type="InterPro" id="IPR000184">
    <property type="entry name" value="Bac_surfAg_D15"/>
</dbReference>
<evidence type="ECO:0000259" key="9">
    <source>
        <dbReference type="PROSITE" id="PS51779"/>
    </source>
</evidence>
<name>B2XCM3_TRESO</name>
<dbReference type="AlphaFoldDB" id="B2XCM3"/>
<evidence type="ECO:0000256" key="3">
    <source>
        <dbReference type="ARBA" id="ARBA00022692"/>
    </source>
</evidence>
<dbReference type="Pfam" id="PF07244">
    <property type="entry name" value="POTRA"/>
    <property type="match status" value="5"/>
</dbReference>
<dbReference type="PIRSF" id="PIRSF006076">
    <property type="entry name" value="OM_assembly_OMP85"/>
    <property type="match status" value="1"/>
</dbReference>
<feature type="chain" id="PRO_5002785378" description="Outer membrane protein assembly factor BamA" evidence="8">
    <location>
        <begin position="32"/>
        <end position="813"/>
    </location>
</feature>
<evidence type="ECO:0000256" key="7">
    <source>
        <dbReference type="NCBIfam" id="TIGR03303"/>
    </source>
</evidence>
<organism evidence="10">
    <name type="scientific">Treponema socranskii subsp. socranskii</name>
    <dbReference type="NCBI Taxonomy" id="69715"/>
    <lineage>
        <taxon>Bacteria</taxon>
        <taxon>Pseudomonadati</taxon>
        <taxon>Spirochaetota</taxon>
        <taxon>Spirochaetia</taxon>
        <taxon>Spirochaetales</taxon>
        <taxon>Treponemataceae</taxon>
        <taxon>Treponema</taxon>
    </lineage>
</organism>
<feature type="signal peptide" evidence="8">
    <location>
        <begin position="1"/>
        <end position="31"/>
    </location>
</feature>
<comment type="subcellular location">
    <subcellularLocation>
        <location evidence="1">Membrane</location>
    </subcellularLocation>
</comment>
<evidence type="ECO:0000256" key="2">
    <source>
        <dbReference type="ARBA" id="ARBA00022452"/>
    </source>
</evidence>
<keyword evidence="5" id="KW-0472">Membrane</keyword>
<reference evidence="10" key="1">
    <citation type="submission" date="2007-07" db="EMBL/GenBank/DDBJ databases">
        <authorList>
            <person name="Jun H.-K."/>
            <person name="Kang Y.-M."/>
            <person name="Choi B.-K."/>
        </authorList>
    </citation>
    <scope>NUCLEOTIDE SEQUENCE</scope>
</reference>
<sequence length="813" mass="91623">MGDVMRFNRKMYIRFVLSLFIALSVSLSVFAEESEDEGWFWGKTISEITFDGLKNVKRSELTGITNAFIGRPFTEEVYTDLSDRLYALDMFDDITPFAKHDPKTADKILLVFQVKERPVVQSIRFSGNSKIRNGELRDAVTVKTGDIFVESKVLLDERALRDVYLKRGYTDATISHSVEEMPDGVRITFVVNEGASTVISAIRFSGNTLVSERTLKSKMTLKEAGLMKGRAFQRSSLEADKQAIVSYYQDRGYADARVLDVVQETAFNEKKGRNELTLTFVMQEGPQYTYGGTTISGNEIFSKETLLSYIKLKPGAVFNQTKYQEGLQGITSLYAENGYMTNQYAPAVNKDAERHTISVALSIVERPRSHIENIIIKGNNKTKDYVIRREIPLEPGDVFSRDKVMKGLRNLYNLQYFSSVVPEPMPGSENDLVDLVFTVEEQSTTTLEFGMTFSGVSDPDDFPISLFARWQNSNLRGEGRSVSAGTNISNTSQSVTASYGQSWLFDLPIGINESISFSHSKESALRLQMLGDGTVVDDEYYMQFESWGITFSSSVGRRWLPDFAILQINGGLATSLNDNVYDESVYIPHDSSVNQNANRLGLTNSVWGSVSLDNRDISYDPSRGWFVSQRLGWYGIIPGLEKEFFLKSDTKLEGYFTLFNIPVTKMWSFKAVFSAYTGLTMIFPVPGTLLGDSNKAYIDGMFNGRGWTNIYNKVRGKAMLSNRIELRVPIFPNIVGVDGFFDAAAITSDVKTMFKNLSVNDFYFSFGPGLRFLLPQFPLHLLYAWTFKHSDAKGWYFNDPNGVFVLSFNITNR</sequence>
<dbReference type="PROSITE" id="PS51779">
    <property type="entry name" value="POTRA"/>
    <property type="match status" value="4"/>
</dbReference>
<feature type="domain" description="POTRA" evidence="9">
    <location>
        <begin position="288"/>
        <end position="366"/>
    </location>
</feature>
<dbReference type="GO" id="GO:0009279">
    <property type="term" value="C:cell outer membrane"/>
    <property type="evidence" value="ECO:0007669"/>
    <property type="project" value="UniProtKB-UniRule"/>
</dbReference>
<dbReference type="InterPro" id="IPR039910">
    <property type="entry name" value="D15-like"/>
</dbReference>
<feature type="domain" description="POTRA" evidence="9">
    <location>
        <begin position="118"/>
        <end position="194"/>
    </location>
</feature>
<dbReference type="GO" id="GO:0071709">
    <property type="term" value="P:membrane assembly"/>
    <property type="evidence" value="ECO:0007669"/>
    <property type="project" value="InterPro"/>
</dbReference>
<dbReference type="InterPro" id="IPR034746">
    <property type="entry name" value="POTRA"/>
</dbReference>
<dbReference type="EMBL" id="EU057147">
    <property type="protein sequence ID" value="ABW74626.1"/>
    <property type="molecule type" value="Genomic_DNA"/>
</dbReference>
<keyword evidence="3" id="KW-0812">Transmembrane</keyword>
<dbReference type="Gene3D" id="3.10.20.310">
    <property type="entry name" value="membrane protein fhac"/>
    <property type="match status" value="5"/>
</dbReference>
<keyword evidence="6" id="KW-0998">Cell outer membrane</keyword>
<feature type="domain" description="POTRA" evidence="9">
    <location>
        <begin position="369"/>
        <end position="442"/>
    </location>
</feature>
<keyword evidence="4" id="KW-0677">Repeat</keyword>
<dbReference type="Pfam" id="PF01103">
    <property type="entry name" value="Omp85"/>
    <property type="match status" value="1"/>
</dbReference>
<evidence type="ECO:0000256" key="8">
    <source>
        <dbReference type="SAM" id="SignalP"/>
    </source>
</evidence>
<dbReference type="Gene3D" id="2.40.160.50">
    <property type="entry name" value="membrane protein fhac: a member of the omp85/tpsb transporter family"/>
    <property type="match status" value="1"/>
</dbReference>
<evidence type="ECO:0000256" key="4">
    <source>
        <dbReference type="ARBA" id="ARBA00022737"/>
    </source>
</evidence>
<accession>B2XCM3</accession>
<dbReference type="InterPro" id="IPR023707">
    <property type="entry name" value="OM_assembly_BamA"/>
</dbReference>
<dbReference type="InterPro" id="IPR010827">
    <property type="entry name" value="BamA/TamA_POTRA"/>
</dbReference>
<evidence type="ECO:0000256" key="5">
    <source>
        <dbReference type="ARBA" id="ARBA00023136"/>
    </source>
</evidence>
<dbReference type="PANTHER" id="PTHR12815:SF18">
    <property type="entry name" value="SORTING AND ASSEMBLY MACHINERY COMPONENT 50 HOMOLOG"/>
    <property type="match status" value="1"/>
</dbReference>
<keyword evidence="2" id="KW-1134">Transmembrane beta strand</keyword>
<keyword evidence="8" id="KW-0732">Signal</keyword>
<evidence type="ECO:0000256" key="6">
    <source>
        <dbReference type="ARBA" id="ARBA00023237"/>
    </source>
</evidence>
<evidence type="ECO:0000313" key="10">
    <source>
        <dbReference type="EMBL" id="ABW74626.1"/>
    </source>
</evidence>
<feature type="domain" description="POTRA" evidence="9">
    <location>
        <begin position="197"/>
        <end position="283"/>
    </location>
</feature>
<proteinExistence type="predicted"/>
<dbReference type="PANTHER" id="PTHR12815">
    <property type="entry name" value="SORTING AND ASSEMBLY MACHINERY SAMM50 PROTEIN FAMILY MEMBER"/>
    <property type="match status" value="1"/>
</dbReference>
<dbReference type="NCBIfam" id="TIGR03303">
    <property type="entry name" value="OM_YaeT"/>
    <property type="match status" value="1"/>
</dbReference>
<protein>
    <recommendedName>
        <fullName evidence="7">Outer membrane protein assembly factor BamA</fullName>
    </recommendedName>
</protein>
<evidence type="ECO:0000256" key="1">
    <source>
        <dbReference type="ARBA" id="ARBA00004370"/>
    </source>
</evidence>